<evidence type="ECO:0000313" key="4">
    <source>
        <dbReference type="EMBL" id="MVN59197.1"/>
    </source>
</evidence>
<dbReference type="Gene3D" id="2.10.270.10">
    <property type="entry name" value="Cholin Binding"/>
    <property type="match status" value="2"/>
</dbReference>
<dbReference type="PROSITE" id="PS51170">
    <property type="entry name" value="CW"/>
    <property type="match status" value="5"/>
</dbReference>
<dbReference type="Pfam" id="PF01473">
    <property type="entry name" value="Choline_bind_1"/>
    <property type="match status" value="1"/>
</dbReference>
<feature type="repeat" description="Cell wall-binding" evidence="2">
    <location>
        <begin position="104"/>
        <end position="123"/>
    </location>
</feature>
<evidence type="ECO:0008006" key="6">
    <source>
        <dbReference type="Google" id="ProtNLM"/>
    </source>
</evidence>
<feature type="repeat" description="Cell wall-binding" evidence="2">
    <location>
        <begin position="64"/>
        <end position="83"/>
    </location>
</feature>
<proteinExistence type="predicted"/>
<gene>
    <name evidence="4" type="ORF">GO707_08175</name>
</gene>
<feature type="repeat" description="Cell wall-binding" evidence="2">
    <location>
        <begin position="84"/>
        <end position="103"/>
    </location>
</feature>
<dbReference type="Pfam" id="PF19127">
    <property type="entry name" value="Choline_bind_3"/>
    <property type="match status" value="1"/>
</dbReference>
<sequence>MQTSMRRRIASVALAVLVAFGCGALTALAQETAEGQTAYAAQQGTWKKSSGKWWYAYNGGGYAKSGWAQIDGKWYLFDGAGWMKTGWQQVGGKWYHLSGSGAMQTGWLKDGKTWYYLNQSGAMATGWQKVGGSWYYLAKSGAMKTGWQKVGGSWYYLKGSGAMAANTWIGDYYVDGSGVMATNCWIGKYYVDANGKWDRSKSGTNLADTKTVYWVDNGEVYHLTKDCVSLKRSTGIHSGTVAQSGKSRVCSNCG</sequence>
<dbReference type="Proteomes" id="UP000488839">
    <property type="component" value="Unassembled WGS sequence"/>
</dbReference>
<dbReference type="Pfam" id="PF19085">
    <property type="entry name" value="Choline_bind_2"/>
    <property type="match status" value="1"/>
</dbReference>
<accession>A0A7K1T6D1</accession>
<protein>
    <recommendedName>
        <fullName evidence="6">N-acetylmuramoyl-L-alanine amidase family protein</fullName>
    </recommendedName>
</protein>
<evidence type="ECO:0000256" key="2">
    <source>
        <dbReference type="PROSITE-ProRule" id="PRU00591"/>
    </source>
</evidence>
<keyword evidence="1" id="KW-0677">Repeat</keyword>
<dbReference type="SUPFAM" id="SSF69360">
    <property type="entry name" value="Cell wall binding repeat"/>
    <property type="match status" value="1"/>
</dbReference>
<keyword evidence="5" id="KW-1185">Reference proteome</keyword>
<dbReference type="InterPro" id="IPR018337">
    <property type="entry name" value="Cell_wall/Cho-bd_repeat"/>
</dbReference>
<reference evidence="4 5" key="1">
    <citation type="submission" date="2019-11" db="EMBL/GenBank/DDBJ databases">
        <title>Whole genome shotgun sequencing (WGS) data from Adlercreutzia equolifaciens ResAG-91, Eggerthella lenta MRI-F36, MRI-F37, MRI-F40, ResAG-49, ResAG-88, ResAG-121, ResAG-145, and Gordonibacter sp. ResAG-5, ResAG-26, ResAG-43, ResAG-50, ResAG-59.</title>
        <authorList>
            <person name="Stoll D.A."/>
            <person name="Danylec N."/>
            <person name="Franz C.M.A.P."/>
            <person name="Huch M."/>
        </authorList>
    </citation>
    <scope>NUCLEOTIDE SEQUENCE [LARGE SCALE GENOMIC DNA]</scope>
    <source>
        <strain evidence="4 5">ResAG-91</strain>
    </source>
</reference>
<feature type="repeat" description="Cell wall-binding" evidence="2">
    <location>
        <begin position="144"/>
        <end position="163"/>
    </location>
</feature>
<keyword evidence="3" id="KW-0732">Signal</keyword>
<feature type="repeat" description="Cell wall-binding" evidence="2">
    <location>
        <begin position="124"/>
        <end position="143"/>
    </location>
</feature>
<evidence type="ECO:0000256" key="3">
    <source>
        <dbReference type="SAM" id="SignalP"/>
    </source>
</evidence>
<evidence type="ECO:0000256" key="1">
    <source>
        <dbReference type="ARBA" id="ARBA00022737"/>
    </source>
</evidence>
<name>A0A7K1T6D1_9ACTN</name>
<feature type="signal peptide" evidence="3">
    <location>
        <begin position="1"/>
        <end position="29"/>
    </location>
</feature>
<dbReference type="EMBL" id="WPOO01000013">
    <property type="protein sequence ID" value="MVN59197.1"/>
    <property type="molecule type" value="Genomic_DNA"/>
</dbReference>
<dbReference type="AlphaFoldDB" id="A0A7K1T6D1"/>
<organism evidence="4 5">
    <name type="scientific">Adlercreutzia rubneri</name>
    <dbReference type="NCBI Taxonomy" id="2916441"/>
    <lineage>
        <taxon>Bacteria</taxon>
        <taxon>Bacillati</taxon>
        <taxon>Actinomycetota</taxon>
        <taxon>Coriobacteriia</taxon>
        <taxon>Eggerthellales</taxon>
        <taxon>Eggerthellaceae</taxon>
        <taxon>Adlercreutzia</taxon>
    </lineage>
</organism>
<feature type="chain" id="PRO_5029765746" description="N-acetylmuramoyl-L-alanine amidase family protein" evidence="3">
    <location>
        <begin position="30"/>
        <end position="254"/>
    </location>
</feature>
<comment type="caution">
    <text evidence="4">The sequence shown here is derived from an EMBL/GenBank/DDBJ whole genome shotgun (WGS) entry which is preliminary data.</text>
</comment>
<dbReference type="PROSITE" id="PS51257">
    <property type="entry name" value="PROKAR_LIPOPROTEIN"/>
    <property type="match status" value="1"/>
</dbReference>
<evidence type="ECO:0000313" key="5">
    <source>
        <dbReference type="Proteomes" id="UP000488839"/>
    </source>
</evidence>